<sequence length="114" mass="12706">MSFLSSIFGNKSEASDKIKVLDKKEYATAISGKKVQLVDVRTANEFSGGHIKGAKNIDFFNQAAFEKSFSSLDKTKPVYVYCRSGARSQKASRKLLEMGFSQIFDLKGGYSRWS</sequence>
<dbReference type="Proteomes" id="UP000740413">
    <property type="component" value="Unassembled WGS sequence"/>
</dbReference>
<reference evidence="3" key="1">
    <citation type="submission" date="2023-07" db="EMBL/GenBank/DDBJ databases">
        <title>Zobellia barbeyronii sp. nov., a new marine flavobacterium, isolated from green and red algae.</title>
        <authorList>
            <person name="Nedashkovskaya O.I."/>
            <person name="Otstavnykh N."/>
            <person name="Zhukova N."/>
            <person name="Guzev K."/>
            <person name="Chausova V."/>
            <person name="Tekutyeva L."/>
            <person name="Mikhailov V."/>
            <person name="Isaeva M."/>
        </authorList>
    </citation>
    <scope>NUCLEOTIDE SEQUENCE [LARGE SCALE GENOMIC DNA]</scope>
    <source>
        <strain evidence="3">KMM 6746</strain>
    </source>
</reference>
<organism evidence="2 3">
    <name type="scientific">Zobellia barbeyronii</name>
    <dbReference type="NCBI Taxonomy" id="2748009"/>
    <lineage>
        <taxon>Bacteria</taxon>
        <taxon>Pseudomonadati</taxon>
        <taxon>Bacteroidota</taxon>
        <taxon>Flavobacteriia</taxon>
        <taxon>Flavobacteriales</taxon>
        <taxon>Flavobacteriaceae</taxon>
        <taxon>Zobellia</taxon>
    </lineage>
</organism>
<proteinExistence type="predicted"/>
<dbReference type="InterPro" id="IPR050229">
    <property type="entry name" value="GlpE_sulfurtransferase"/>
</dbReference>
<dbReference type="PANTHER" id="PTHR43031:SF18">
    <property type="entry name" value="RHODANESE-RELATED SULFURTRANSFERASES"/>
    <property type="match status" value="1"/>
</dbReference>
<comment type="caution">
    <text evidence="2">The sequence shown here is derived from an EMBL/GenBank/DDBJ whole genome shotgun (WGS) entry which is preliminary data.</text>
</comment>
<dbReference type="PANTHER" id="PTHR43031">
    <property type="entry name" value="FAD-DEPENDENT OXIDOREDUCTASE"/>
    <property type="match status" value="1"/>
</dbReference>
<feature type="domain" description="Rhodanese" evidence="1">
    <location>
        <begin position="31"/>
        <end position="114"/>
    </location>
</feature>
<accession>A0ABS5WE99</accession>
<dbReference type="SMART" id="SM00450">
    <property type="entry name" value="RHOD"/>
    <property type="match status" value="1"/>
</dbReference>
<dbReference type="CDD" id="cd00158">
    <property type="entry name" value="RHOD"/>
    <property type="match status" value="1"/>
</dbReference>
<dbReference type="Gene3D" id="3.40.250.10">
    <property type="entry name" value="Rhodanese-like domain"/>
    <property type="match status" value="1"/>
</dbReference>
<dbReference type="RefSeq" id="WP_214611722.1">
    <property type="nucleotide sequence ID" value="NZ_JACATN010000003.1"/>
</dbReference>
<dbReference type="InterPro" id="IPR036873">
    <property type="entry name" value="Rhodanese-like_dom_sf"/>
</dbReference>
<protein>
    <submittedName>
        <fullName evidence="2">Rhodanese-like domain-containing protein</fullName>
    </submittedName>
</protein>
<gene>
    <name evidence="2" type="ORF">HW347_09820</name>
</gene>
<dbReference type="EMBL" id="JACATN010000003">
    <property type="protein sequence ID" value="MBT2161564.1"/>
    <property type="molecule type" value="Genomic_DNA"/>
</dbReference>
<name>A0ABS5WE99_9FLAO</name>
<dbReference type="SUPFAM" id="SSF52821">
    <property type="entry name" value="Rhodanese/Cell cycle control phosphatase"/>
    <property type="match status" value="1"/>
</dbReference>
<keyword evidence="3" id="KW-1185">Reference proteome</keyword>
<dbReference type="InterPro" id="IPR001763">
    <property type="entry name" value="Rhodanese-like_dom"/>
</dbReference>
<evidence type="ECO:0000259" key="1">
    <source>
        <dbReference type="PROSITE" id="PS50206"/>
    </source>
</evidence>
<evidence type="ECO:0000313" key="2">
    <source>
        <dbReference type="EMBL" id="MBT2161564.1"/>
    </source>
</evidence>
<dbReference type="PROSITE" id="PS50206">
    <property type="entry name" value="RHODANESE_3"/>
    <property type="match status" value="1"/>
</dbReference>
<evidence type="ECO:0000313" key="3">
    <source>
        <dbReference type="Proteomes" id="UP000740413"/>
    </source>
</evidence>
<dbReference type="Pfam" id="PF00581">
    <property type="entry name" value="Rhodanese"/>
    <property type="match status" value="1"/>
</dbReference>